<evidence type="ECO:0000313" key="1">
    <source>
        <dbReference type="EMBL" id="NWC34142.1"/>
    </source>
</evidence>
<dbReference type="Pfam" id="PF11198">
    <property type="entry name" value="DUF2857"/>
    <property type="match status" value="1"/>
</dbReference>
<protein>
    <submittedName>
        <fullName evidence="1">DUF2857 domain-containing protein</fullName>
    </submittedName>
</protein>
<dbReference type="AlphaFoldDB" id="A0A7Y7YCU6"/>
<accession>A0A7Y7YCU6</accession>
<dbReference type="EMBL" id="JACAQD010000019">
    <property type="protein sequence ID" value="NWC34142.1"/>
    <property type="molecule type" value="Genomic_DNA"/>
</dbReference>
<name>A0A7Y7YCU6_9PSED</name>
<comment type="caution">
    <text evidence="1">The sequence shown here is derived from an EMBL/GenBank/DDBJ whole genome shotgun (WGS) entry which is preliminary data.</text>
</comment>
<evidence type="ECO:0000313" key="2">
    <source>
        <dbReference type="Proteomes" id="UP000520592"/>
    </source>
</evidence>
<dbReference type="RefSeq" id="WP_177058584.1">
    <property type="nucleotide sequence ID" value="NZ_JACAPB010000047.1"/>
</dbReference>
<organism evidence="1 2">
    <name type="scientific">Pseudomonas gingeri</name>
    <dbReference type="NCBI Taxonomy" id="117681"/>
    <lineage>
        <taxon>Bacteria</taxon>
        <taxon>Pseudomonadati</taxon>
        <taxon>Pseudomonadota</taxon>
        <taxon>Gammaproteobacteria</taxon>
        <taxon>Pseudomonadales</taxon>
        <taxon>Pseudomonadaceae</taxon>
        <taxon>Pseudomonas</taxon>
    </lineage>
</organism>
<dbReference type="InterPro" id="IPR021364">
    <property type="entry name" value="DUF2857"/>
</dbReference>
<reference evidence="1 2" key="1">
    <citation type="submission" date="2020-04" db="EMBL/GenBank/DDBJ databases">
        <title>Molecular characterization of pseudomonads from Agaricus bisporus reveal novel blotch 2 pathogens in Western Europe.</title>
        <authorList>
            <person name="Taparia T."/>
            <person name="Krijger M."/>
            <person name="Haynes E."/>
            <person name="Elpinstone J.G."/>
            <person name="Noble R."/>
            <person name="Van Der Wolf J."/>
        </authorList>
    </citation>
    <scope>NUCLEOTIDE SEQUENCE [LARGE SCALE GENOMIC DNA]</scope>
    <source>
        <strain evidence="1 2">IPO3737</strain>
    </source>
</reference>
<proteinExistence type="predicted"/>
<gene>
    <name evidence="1" type="ORF">HX876_17265</name>
</gene>
<sequence>MHPLNLAVAFQIMNNIKNGQLRNCLAMGIEEKDLQTLIDPHCMGALVNSPVPWFKVVVNGPVVHRLLSHVKDSEEEYLISRAITLGASSPMILELFGLSAKEVAIRRTMLGIPHRKGRWPLVGSQEEISLWEHWVRLTQELDTDLKDSRSVLKVAMQMTECVPRLNLAMVWSLVQSWIAEGLV</sequence>
<dbReference type="Proteomes" id="UP000520592">
    <property type="component" value="Unassembled WGS sequence"/>
</dbReference>